<dbReference type="AlphaFoldDB" id="A0AAP9ZD59"/>
<organism evidence="2 3">
    <name type="scientific">Vreelandella venusta</name>
    <dbReference type="NCBI Taxonomy" id="44935"/>
    <lineage>
        <taxon>Bacteria</taxon>
        <taxon>Pseudomonadati</taxon>
        <taxon>Pseudomonadota</taxon>
        <taxon>Gammaproteobacteria</taxon>
        <taxon>Oceanospirillales</taxon>
        <taxon>Halomonadaceae</taxon>
        <taxon>Vreelandella</taxon>
    </lineage>
</organism>
<accession>A0AAP9ZD59</accession>
<evidence type="ECO:0000313" key="2">
    <source>
        <dbReference type="EMBL" id="QRL03344.1"/>
    </source>
</evidence>
<feature type="region of interest" description="Disordered" evidence="1">
    <location>
        <begin position="18"/>
        <end position="55"/>
    </location>
</feature>
<dbReference type="Proteomes" id="UP000663479">
    <property type="component" value="Chromosome"/>
</dbReference>
<protein>
    <submittedName>
        <fullName evidence="2">Uncharacterized protein</fullName>
    </submittedName>
</protein>
<dbReference type="RefSeq" id="WP_164517049.1">
    <property type="nucleotide sequence ID" value="NZ_BJUL01000002.1"/>
</dbReference>
<dbReference type="EMBL" id="CP066539">
    <property type="protein sequence ID" value="QRL03344.1"/>
    <property type="molecule type" value="Genomic_DNA"/>
</dbReference>
<proteinExistence type="predicted"/>
<reference evidence="2" key="1">
    <citation type="submission" date="2020-12" db="EMBL/GenBank/DDBJ databases">
        <title>Genome reconstruction of Halomonas venusta strain DSM 4743.</title>
        <authorList>
            <person name="Aguirre-Garrido J.F."/>
            <person name="Hernandez-Soto L.M."/>
            <person name="Martinez-Abarca F."/>
        </authorList>
    </citation>
    <scope>NUCLEOTIDE SEQUENCE</scope>
    <source>
        <strain evidence="2">4743</strain>
    </source>
</reference>
<name>A0AAP9ZD59_9GAMM</name>
<gene>
    <name evidence="2" type="ORF">JDS37_19080</name>
</gene>
<evidence type="ECO:0000313" key="3">
    <source>
        <dbReference type="Proteomes" id="UP000663479"/>
    </source>
</evidence>
<sequence>MPRFQLLDVTDAQQAFAAHLSRPRSQVIQQARLPPMADNDDSVIDDPQKGLLGDD</sequence>
<evidence type="ECO:0000256" key="1">
    <source>
        <dbReference type="SAM" id="MobiDB-lite"/>
    </source>
</evidence>